<comment type="similarity">
    <text evidence="3">Belongs to the HAD-like hydrolase superfamily. CbbY/CbbZ/Gph/YieH family.</text>
</comment>
<evidence type="ECO:0000256" key="3">
    <source>
        <dbReference type="ARBA" id="ARBA00006171"/>
    </source>
</evidence>
<dbReference type="RefSeq" id="WP_205649085.1">
    <property type="nucleotide sequence ID" value="NZ_CP094619.1"/>
</dbReference>
<dbReference type="SUPFAM" id="SSF56784">
    <property type="entry name" value="HAD-like"/>
    <property type="match status" value="1"/>
</dbReference>
<evidence type="ECO:0000256" key="1">
    <source>
        <dbReference type="ARBA" id="ARBA00000830"/>
    </source>
</evidence>
<organism evidence="5 6">
    <name type="scientific">Alcaligenes aquatilis</name>
    <dbReference type="NCBI Taxonomy" id="323284"/>
    <lineage>
        <taxon>Bacteria</taxon>
        <taxon>Pseudomonadati</taxon>
        <taxon>Pseudomonadota</taxon>
        <taxon>Betaproteobacteria</taxon>
        <taxon>Burkholderiales</taxon>
        <taxon>Alcaligenaceae</taxon>
        <taxon>Alcaligenes</taxon>
    </lineage>
</organism>
<dbReference type="PANTHER" id="PTHR43434:SF1">
    <property type="entry name" value="PHOSPHOGLYCOLATE PHOSPHATASE"/>
    <property type="match status" value="1"/>
</dbReference>
<accession>A0ABY4NFW7</accession>
<name>A0ABY4NFW7_9BURK</name>
<proteinExistence type="inferred from homology"/>
<comment type="catalytic activity">
    <reaction evidence="1">
        <text>2-phosphoglycolate + H2O = glycolate + phosphate</text>
        <dbReference type="Rhea" id="RHEA:14369"/>
        <dbReference type="ChEBI" id="CHEBI:15377"/>
        <dbReference type="ChEBI" id="CHEBI:29805"/>
        <dbReference type="ChEBI" id="CHEBI:43474"/>
        <dbReference type="ChEBI" id="CHEBI:58033"/>
        <dbReference type="EC" id="3.1.3.18"/>
    </reaction>
</comment>
<evidence type="ECO:0000256" key="4">
    <source>
        <dbReference type="ARBA" id="ARBA00013078"/>
    </source>
</evidence>
<dbReference type="Proteomes" id="UP000831759">
    <property type="component" value="Chromosome"/>
</dbReference>
<dbReference type="Gene3D" id="3.40.50.1000">
    <property type="entry name" value="HAD superfamily/HAD-like"/>
    <property type="match status" value="1"/>
</dbReference>
<evidence type="ECO:0000313" key="5">
    <source>
        <dbReference type="EMBL" id="UQN35868.1"/>
    </source>
</evidence>
<reference evidence="5 6" key="1">
    <citation type="journal article" date="2022" name="Int. J. Syst. Evol. Microbiol.">
        <title>Characterization of Alcaligenes aquatilis as a novel member of heterotrophic nitrifier-aerobic denitrifier and its performance in treating piggery wastewater.</title>
        <authorList>
            <person name="Cao X."/>
            <person name="Zhao B."/>
            <person name="Wu Y."/>
            <person name="Huang J."/>
            <person name="Wang H."/>
            <person name="Sun X."/>
            <person name="Li S."/>
        </authorList>
    </citation>
    <scope>NUCLEOTIDE SEQUENCE [LARGE SCALE GENOMIC DNA]</scope>
    <source>
        <strain evidence="5 6">AS1</strain>
    </source>
</reference>
<dbReference type="EC" id="3.1.3.18" evidence="4"/>
<gene>
    <name evidence="5" type="ORF">MTR80_16480</name>
</gene>
<dbReference type="InterPro" id="IPR023214">
    <property type="entry name" value="HAD_sf"/>
</dbReference>
<protein>
    <recommendedName>
        <fullName evidence="4">phosphoglycolate phosphatase</fullName>
        <ecNumber evidence="4">3.1.3.18</ecNumber>
    </recommendedName>
</protein>
<evidence type="ECO:0000256" key="2">
    <source>
        <dbReference type="ARBA" id="ARBA00004818"/>
    </source>
</evidence>
<keyword evidence="6" id="KW-1185">Reference proteome</keyword>
<sequence>MTANTQPVKKDSILILDIDGTLTDSIAMHQEALLGAMQTLMLEHLNTDWGSYPHHTDTGIFAHAMKEHGRTGISPDQMASFERDLGSRFSVLLAERGLREITGARTFVKAMETTRWGVVFATGGIRSVSRQKLHAVAIDFVEEALLTSSEHAARDDLVKAARVRAMHLYDMDKPRAVVSVGDGLWDMRVASALGLGFVGIGSPDSASGRALRTQGATVVDDLGDVIRCLESS</sequence>
<dbReference type="EMBL" id="CP094619">
    <property type="protein sequence ID" value="UQN35868.1"/>
    <property type="molecule type" value="Genomic_DNA"/>
</dbReference>
<dbReference type="InterPro" id="IPR023198">
    <property type="entry name" value="PGP-like_dom2"/>
</dbReference>
<dbReference type="PANTHER" id="PTHR43434">
    <property type="entry name" value="PHOSPHOGLYCOLATE PHOSPHATASE"/>
    <property type="match status" value="1"/>
</dbReference>
<dbReference type="CDD" id="cd01427">
    <property type="entry name" value="HAD_like"/>
    <property type="match status" value="1"/>
</dbReference>
<evidence type="ECO:0000313" key="6">
    <source>
        <dbReference type="Proteomes" id="UP000831759"/>
    </source>
</evidence>
<keyword evidence="5" id="KW-0378">Hydrolase</keyword>
<comment type="pathway">
    <text evidence="2">Organic acid metabolism; glycolate biosynthesis; glycolate from 2-phosphoglycolate: step 1/1.</text>
</comment>
<dbReference type="InterPro" id="IPR050155">
    <property type="entry name" value="HAD-like_hydrolase_sf"/>
</dbReference>
<dbReference type="GO" id="GO:0016787">
    <property type="term" value="F:hydrolase activity"/>
    <property type="evidence" value="ECO:0007669"/>
    <property type="project" value="UniProtKB-KW"/>
</dbReference>
<dbReference type="InterPro" id="IPR036412">
    <property type="entry name" value="HAD-like_sf"/>
</dbReference>
<dbReference type="Gene3D" id="1.10.150.240">
    <property type="entry name" value="Putative phosphatase, domain 2"/>
    <property type="match status" value="1"/>
</dbReference>
<dbReference type="GeneID" id="96870565"/>